<dbReference type="InterPro" id="IPR013083">
    <property type="entry name" value="Znf_RING/FYVE/PHD"/>
</dbReference>
<dbReference type="EMBL" id="DS989742">
    <property type="protein sequence ID" value="EEA08563.1"/>
    <property type="molecule type" value="Genomic_DNA"/>
</dbReference>
<keyword evidence="10" id="KW-0677">Repeat</keyword>
<dbReference type="GO" id="GO:0043023">
    <property type="term" value="F:ribosomal large subunit binding"/>
    <property type="evidence" value="ECO:0007669"/>
    <property type="project" value="TreeGrafter"/>
</dbReference>
<dbReference type="GO" id="GO:1990112">
    <property type="term" value="C:RQC complex"/>
    <property type="evidence" value="ECO:0007669"/>
    <property type="project" value="InterPro"/>
</dbReference>
<gene>
    <name evidence="16" type="ORF">CMU_030520</name>
</gene>
<evidence type="ECO:0000256" key="7">
    <source>
        <dbReference type="ARBA" id="ARBA00022490"/>
    </source>
</evidence>
<evidence type="ECO:0000256" key="10">
    <source>
        <dbReference type="ARBA" id="ARBA00022737"/>
    </source>
</evidence>
<proteinExistence type="inferred from homology"/>
<evidence type="ECO:0000256" key="2">
    <source>
        <dbReference type="ARBA" id="ARBA00004514"/>
    </source>
</evidence>
<keyword evidence="17" id="KW-1185">Reference proteome</keyword>
<dbReference type="InterPro" id="IPR039795">
    <property type="entry name" value="LTN1/Rkr1"/>
</dbReference>
<evidence type="ECO:0000256" key="9">
    <source>
        <dbReference type="ARBA" id="ARBA00022723"/>
    </source>
</evidence>
<comment type="similarity">
    <text evidence="4">Belongs to the LTN1 family.</text>
</comment>
<organism evidence="16 17">
    <name type="scientific">Cryptosporidium muris (strain RN66)</name>
    <dbReference type="NCBI Taxonomy" id="441375"/>
    <lineage>
        <taxon>Eukaryota</taxon>
        <taxon>Sar</taxon>
        <taxon>Alveolata</taxon>
        <taxon>Apicomplexa</taxon>
        <taxon>Conoidasida</taxon>
        <taxon>Coccidia</taxon>
        <taxon>Eucoccidiorida</taxon>
        <taxon>Eimeriorina</taxon>
        <taxon>Cryptosporidiidae</taxon>
        <taxon>Cryptosporidium</taxon>
    </lineage>
</organism>
<evidence type="ECO:0000256" key="12">
    <source>
        <dbReference type="ARBA" id="ARBA00022786"/>
    </source>
</evidence>
<dbReference type="GO" id="GO:0072344">
    <property type="term" value="P:rescue of stalled ribosome"/>
    <property type="evidence" value="ECO:0007669"/>
    <property type="project" value="TreeGrafter"/>
</dbReference>
<dbReference type="Gene3D" id="3.30.40.10">
    <property type="entry name" value="Zinc/RING finger domain, C3HC4 (zinc finger)"/>
    <property type="match status" value="1"/>
</dbReference>
<dbReference type="VEuPathDB" id="CryptoDB:CMU_030520"/>
<comment type="pathway">
    <text evidence="3">Protein modification; protein ubiquitination.</text>
</comment>
<keyword evidence="13" id="KW-0862">Zinc</keyword>
<dbReference type="GO" id="GO:0061630">
    <property type="term" value="F:ubiquitin protein ligase activity"/>
    <property type="evidence" value="ECO:0007669"/>
    <property type="project" value="UniProtKB-EC"/>
</dbReference>
<dbReference type="SMART" id="SM00184">
    <property type="entry name" value="RING"/>
    <property type="match status" value="1"/>
</dbReference>
<dbReference type="GO" id="GO:0005829">
    <property type="term" value="C:cytosol"/>
    <property type="evidence" value="ECO:0007669"/>
    <property type="project" value="UniProtKB-SubCell"/>
</dbReference>
<comment type="catalytic activity">
    <reaction evidence="1">
        <text>S-ubiquitinyl-[E2 ubiquitin-conjugating enzyme]-L-cysteine + [acceptor protein]-L-lysine = [E2 ubiquitin-conjugating enzyme]-L-cysteine + N(6)-ubiquitinyl-[acceptor protein]-L-lysine.</text>
        <dbReference type="EC" id="2.3.2.27"/>
    </reaction>
</comment>
<dbReference type="eggNOG" id="KOG0803">
    <property type="taxonomic scope" value="Eukaryota"/>
</dbReference>
<evidence type="ECO:0000256" key="4">
    <source>
        <dbReference type="ARBA" id="ARBA00007997"/>
    </source>
</evidence>
<evidence type="ECO:0000256" key="5">
    <source>
        <dbReference type="ARBA" id="ARBA00012483"/>
    </source>
</evidence>
<dbReference type="GO" id="GO:1990116">
    <property type="term" value="P:ribosome-associated ubiquitin-dependent protein catabolic process"/>
    <property type="evidence" value="ECO:0007669"/>
    <property type="project" value="InterPro"/>
</dbReference>
<dbReference type="SUPFAM" id="SSF48371">
    <property type="entry name" value="ARM repeat"/>
    <property type="match status" value="1"/>
</dbReference>
<keyword evidence="7" id="KW-0963">Cytoplasm</keyword>
<evidence type="ECO:0000256" key="6">
    <source>
        <dbReference type="ARBA" id="ARBA00017157"/>
    </source>
</evidence>
<evidence type="ECO:0000256" key="14">
    <source>
        <dbReference type="PROSITE-ProRule" id="PRU00175"/>
    </source>
</evidence>
<dbReference type="STRING" id="441375.B6AK22"/>
<comment type="subcellular location">
    <subcellularLocation>
        <location evidence="2">Cytoplasm</location>
        <location evidence="2">Cytosol</location>
    </subcellularLocation>
</comment>
<accession>B6AK22</accession>
<dbReference type="GeneID" id="6998041"/>
<evidence type="ECO:0000259" key="15">
    <source>
        <dbReference type="PROSITE" id="PS50089"/>
    </source>
</evidence>
<keyword evidence="12" id="KW-0833">Ubl conjugation pathway</keyword>
<dbReference type="PANTHER" id="PTHR12389">
    <property type="entry name" value="ZINC FINGER PROTEIN 294"/>
    <property type="match status" value="1"/>
</dbReference>
<evidence type="ECO:0000256" key="8">
    <source>
        <dbReference type="ARBA" id="ARBA00022679"/>
    </source>
</evidence>
<dbReference type="Proteomes" id="UP000001460">
    <property type="component" value="Unassembled WGS sequence"/>
</dbReference>
<dbReference type="EC" id="2.3.2.27" evidence="5"/>
<dbReference type="PROSITE" id="PS50089">
    <property type="entry name" value="ZF_RING_2"/>
    <property type="match status" value="1"/>
</dbReference>
<evidence type="ECO:0000256" key="13">
    <source>
        <dbReference type="ARBA" id="ARBA00022833"/>
    </source>
</evidence>
<dbReference type="InterPro" id="IPR001841">
    <property type="entry name" value="Znf_RING"/>
</dbReference>
<dbReference type="Pfam" id="PF13639">
    <property type="entry name" value="zf-RING_2"/>
    <property type="match status" value="1"/>
</dbReference>
<reference evidence="16" key="1">
    <citation type="submission" date="2008-06" db="EMBL/GenBank/DDBJ databases">
        <authorList>
            <person name="Lorenzi H."/>
            <person name="Inman J."/>
            <person name="Miller J."/>
            <person name="Schobel S."/>
            <person name="Amedeo P."/>
            <person name="Caler E.V."/>
            <person name="da Silva J."/>
        </authorList>
    </citation>
    <scope>NUCLEOTIDE SEQUENCE [LARGE SCALE GENOMIC DNA]</scope>
    <source>
        <strain evidence="16">RN66</strain>
    </source>
</reference>
<sequence>MSKLKRSNPSSSSKAASLLENCGHNTSSEVSTALWNVFEEFSNTYNSGIPTNSEKMELNGLDPVLIPIFRNITKKDTETRIRGLKTLFEKMNLYRNASKDLVLSPINWNSCISHFAYVYIRLGVYDSNIQIRKLANECLYFLHNIVGGEAITKYATQLFPALWISCSDTRSEVSKAAEFCLESLITKNRDARIYHLINYCKINLFSIYGKILGCNINSLKDELNIDTSSLIEEEELYDRLISTSMGSIRNTLRNLIKTNIELAISMASYFVFSNFPDIISKLIEDSDLLFINKYIKSGILWKFISRSYRSSVRVSSIQTLQLSLRILRDNFPNMDLSKYIYPLKNTFINTMKCLDDYKDISVQSVSFEFTVVYFQVFPSIWNQSTIEEPLITFYKVLFTCLKKPNLLCCDLLYSNLPFILKYIPIEILLEQANSKLSSDKQIYIHLDNSTFSTNDITPGNTLSLCSLITSNTYLNIPILCSLPLLILSAILQDSNTTEQYRRNMVLENWFFTIGIPNKTLFLSSVKSYYEILILLVSEITNYRGDTNYDSLIESLYKYYSNIMWSPLTLSLTSSIDNIKGDLDQKTYYRYQLQFSSTLEASKPLHKIAIEECYKHTLLDALENLSYCLQQYWKGIFDSFESSLTEKFCNKDMSLNKLEITHLFPYFVATYLEVCPQFISYIFDWWNLLFSKVFNILRNRNEALNLNRCLKFIKEFALKLLIPSLLNSKCSFSSSIFIQQFKELINLFSEGDLDIVIISNILQSIISPLLIIDNENFPRKIFFRNLIESIQVLPQVYTFLLWSVIYGFLTEYLDVTEIHSYWNSTSVSFPINNNDSIGDIIDWMNSTRSVIYRINSCNKVEKTSDKDSKRTIEIIYINILKLLECLCQTHFIKNRVFQITLEKLGLNEFLEVSNCLALELPHPTYTVSLGELPSYIKSVSEVYKTACKLIAIYIELSNEYIEDILDYIVTLFMYYIPEILYKYDGTKNDLYELLDKVLLIIFKRYPEIHMKLILDLRGFFLYITCGILTTEYSNSYCKLEQESLILDNPRDKLTLRWNGPINKYLYSEYSNINSMIYRIAVIMHREINLQLPNKTNFIFDLKEIVKQFGLEKFYDSTEIRYNILGTESIFLNKFIRIYLDLCEWTGDDIENSLSEHSELDCNFFHRFCWQILVQIISSQWCLKQFNILKKLYKYSNESSKSSNYSLIPFSEGSGNNLFNLFDPNVKTYQEDFLNCNFTSSLYKYISNNDVKYLYNLKFCLQSVLSAYSLNNDQNCSYQKYGIINLLLNIIFYNNSTQIKGNMLDEILSLITELLNDKNTPNIAILLECTLNICESNTNLSSNFHDIIHILDKLQVDSWQTIRQIIANSEVTEHEDMNDLHRFNDLILCKNSLFCRKLIDNELIGVDLLYTSIEFLEYFLSILDTSFTLEALHDTEYLNINMITTLCESIASILLNISNFIDRRATNIFDIWSINEGEKEKLVNSMYNMILPGEKYDLLRNFINLEVIFHRIIGNFLEFVTNSLELEIDNIQNYFKRCEFITYIIRLLQRTLCNVLYLSKSIKVLWTFNISIGETDQSAVLCDITIPIETNIILMMDRILGVSVANLFRNFSKSLPIIDLIPLYIVEFVPITENLEISAKSWLYSLNSLEICTRKDCAMEISKLFTTFILALHIPVIQLLKDYPWFNSQYEYDDTSQAIQSLSNMEQSISKFSIISDIPDSQKVNFKDELLMILEDKQYLHIDNKTKSQNFDNNNNNNFLEFKQIQEGFRVIVSHWRRLVGPTLAQQILETYLTLASIALFNSQDEDLVTTNKVGSNFDSIRWESIKVDVLQRLGCWLFIIPGLIPDSFVYKTEESNENNKSKRSLISYIEVLLNISPTKVGDAVLASEIDITDNSYKDHFLPSPINLEDIQISNILVTPFCTNFTEDEFLGILGSTCPNYRFLLLSKNYNILHRIIRMSLIEVLIELSYMTIMLIEHWSDMGDEELNLLNKNKKSEFTRTYSKNTNWIETFKHASLSERRLLLENQLDDLVKPLDLDSVKYKDSIGYIWNPANSTLAWLLAVRILFSLLIRFPSIIRNLWQYSNSEKAQKCLQNMTRHYFSPSLIKREIEMMPEIVTSVTNDCSEETSIKYMCNESSRILKINYENKEVEVSLIISFSQLHPLIIPKASIPSIPGISKKQISHWLVPVIRTIKHGTLGSAISIWAQNVHLHFRGMDECPICYSILHTQYKTLPRKSCQTCKHIFHSECIYKWFRLSHKTTCPLCVNIMQ</sequence>
<evidence type="ECO:0000256" key="3">
    <source>
        <dbReference type="ARBA" id="ARBA00004906"/>
    </source>
</evidence>
<dbReference type="GO" id="GO:0016567">
    <property type="term" value="P:protein ubiquitination"/>
    <property type="evidence" value="ECO:0007669"/>
    <property type="project" value="UniProtKB-UniPathway"/>
</dbReference>
<evidence type="ECO:0000313" key="16">
    <source>
        <dbReference type="EMBL" id="EEA08563.1"/>
    </source>
</evidence>
<evidence type="ECO:0000256" key="11">
    <source>
        <dbReference type="ARBA" id="ARBA00022771"/>
    </source>
</evidence>
<feature type="domain" description="RING-type" evidence="15">
    <location>
        <begin position="2217"/>
        <end position="2263"/>
    </location>
</feature>
<dbReference type="InterPro" id="IPR039804">
    <property type="entry name" value="RING-CH-C4HC3_LTN1"/>
</dbReference>
<name>B6AK22_CRYMR</name>
<evidence type="ECO:0000313" key="17">
    <source>
        <dbReference type="Proteomes" id="UP000001460"/>
    </source>
</evidence>
<dbReference type="OMA" id="NICESNT"/>
<keyword evidence="8" id="KW-0808">Transferase</keyword>
<dbReference type="UniPathway" id="UPA00143"/>
<dbReference type="OrthoDB" id="6108at2759"/>
<protein>
    <recommendedName>
        <fullName evidence="6">E3 ubiquitin-protein ligase listerin</fullName>
        <ecNumber evidence="5">2.3.2.27</ecNumber>
    </recommendedName>
</protein>
<dbReference type="GO" id="GO:0008270">
    <property type="term" value="F:zinc ion binding"/>
    <property type="evidence" value="ECO:0007669"/>
    <property type="project" value="UniProtKB-KW"/>
</dbReference>
<dbReference type="PANTHER" id="PTHR12389:SF0">
    <property type="entry name" value="E3 UBIQUITIN-PROTEIN LIGASE LISTERIN"/>
    <property type="match status" value="1"/>
</dbReference>
<keyword evidence="9" id="KW-0479">Metal-binding</keyword>
<dbReference type="SUPFAM" id="SSF57850">
    <property type="entry name" value="RING/U-box"/>
    <property type="match status" value="1"/>
</dbReference>
<dbReference type="InterPro" id="IPR054476">
    <property type="entry name" value="Ltn1_N"/>
</dbReference>
<dbReference type="Pfam" id="PF22958">
    <property type="entry name" value="Ltn1_1st"/>
    <property type="match status" value="1"/>
</dbReference>
<dbReference type="FunFam" id="3.30.40.10:FF:000038">
    <property type="entry name" value="E3 ubiquitin-protein ligase listerin"/>
    <property type="match status" value="1"/>
</dbReference>
<dbReference type="RefSeq" id="XP_002142912.1">
    <property type="nucleotide sequence ID" value="XM_002142876.1"/>
</dbReference>
<evidence type="ECO:0000256" key="1">
    <source>
        <dbReference type="ARBA" id="ARBA00000900"/>
    </source>
</evidence>
<keyword evidence="11 14" id="KW-0863">Zinc-finger</keyword>
<dbReference type="CDD" id="cd16491">
    <property type="entry name" value="RING-CH-C4HC3_LTN1"/>
    <property type="match status" value="1"/>
</dbReference>
<dbReference type="InterPro" id="IPR016024">
    <property type="entry name" value="ARM-type_fold"/>
</dbReference>